<dbReference type="Gene3D" id="1.25.40.10">
    <property type="entry name" value="Tetratricopeptide repeat domain"/>
    <property type="match status" value="1"/>
</dbReference>
<name>A0A7T3RF87_9SPIR</name>
<feature type="region of interest" description="Disordered" evidence="1">
    <location>
        <begin position="23"/>
        <end position="213"/>
    </location>
</feature>
<feature type="chain" id="PRO_5032669504" description="Outer membrane lipoprotein BamD-like domain-containing protein" evidence="2">
    <location>
        <begin position="23"/>
        <end position="516"/>
    </location>
</feature>
<feature type="compositionally biased region" description="Polar residues" evidence="1">
    <location>
        <begin position="87"/>
        <end position="97"/>
    </location>
</feature>
<feature type="compositionally biased region" description="Acidic residues" evidence="1">
    <location>
        <begin position="104"/>
        <end position="118"/>
    </location>
</feature>
<organism evidence="3 4">
    <name type="scientific">Treponema peruense</name>
    <dbReference type="NCBI Taxonomy" id="2787628"/>
    <lineage>
        <taxon>Bacteria</taxon>
        <taxon>Pseudomonadati</taxon>
        <taxon>Spirochaetota</taxon>
        <taxon>Spirochaetia</taxon>
        <taxon>Spirochaetales</taxon>
        <taxon>Treponemataceae</taxon>
        <taxon>Treponema</taxon>
    </lineage>
</organism>
<protein>
    <recommendedName>
        <fullName evidence="5">Outer membrane lipoprotein BamD-like domain-containing protein</fullName>
    </recommendedName>
</protein>
<feature type="compositionally biased region" description="Polar residues" evidence="1">
    <location>
        <begin position="119"/>
        <end position="152"/>
    </location>
</feature>
<feature type="compositionally biased region" description="Polar residues" evidence="1">
    <location>
        <begin position="317"/>
        <end position="338"/>
    </location>
</feature>
<evidence type="ECO:0008006" key="5">
    <source>
        <dbReference type="Google" id="ProtNLM"/>
    </source>
</evidence>
<keyword evidence="2" id="KW-0732">Signal</keyword>
<dbReference type="InterPro" id="IPR011990">
    <property type="entry name" value="TPR-like_helical_dom_sf"/>
</dbReference>
<sequence length="516" mass="57392">MKNCIKYTFTLFLSALFFASCASSPKKEPPAEVPQETLPTEPGAIQEPPVYETTDTTTTEPEQQETEPALEPVEGIDGFFITEPLPQDQSGETEQSQEPLPETEPIETEILTPEEDITSESAITQPEQSLENTSGEVQPQQETQAEQPSSVPETPEEQQVPGRTEIQTEQTTEETNATEQQLPQTQETDSQPEQTPEEKTESAAEEIIPVPSRSMTMTSGQYLDISYPGSGWLYLGEEDGKQLFRYFGRKIGTTDTSFTLRSRNEGTTLLHFSKTDTLTGDIIDDWLEVTVKGKNATQKHAQAPSYAQAVPPRPARKSNTVQEETASETQQAVSQSTPSREDKNTSKNTAGTVQNTTAPKKTIPEPDTTVQPQQNSSSQKGDSGTTIIQTSESAPEEDISVETVPSEVMESTFSEIEEDSPLTAEDYLSLAKNSFDSKDYVQTLRYLDSFFEKATSKIDEGLFLKGQVLETNSQVRDIKNALAAYETIVREYPQSTDWNSARERITYLKKFYFNIR</sequence>
<keyword evidence="4" id="KW-1185">Reference proteome</keyword>
<feature type="compositionally biased region" description="Polar residues" evidence="1">
    <location>
        <begin position="182"/>
        <end position="194"/>
    </location>
</feature>
<evidence type="ECO:0000313" key="3">
    <source>
        <dbReference type="EMBL" id="QQA02054.1"/>
    </source>
</evidence>
<accession>A0A7T3RF87</accession>
<feature type="signal peptide" evidence="2">
    <location>
        <begin position="1"/>
        <end position="22"/>
    </location>
</feature>
<dbReference type="RefSeq" id="WP_198443532.1">
    <property type="nucleotide sequence ID" value="NZ_CBCSHE010000006.1"/>
</dbReference>
<feature type="region of interest" description="Disordered" evidence="1">
    <location>
        <begin position="296"/>
        <end position="407"/>
    </location>
</feature>
<feature type="compositionally biased region" description="Polar residues" evidence="1">
    <location>
        <begin position="346"/>
        <end position="359"/>
    </location>
</feature>
<dbReference type="PROSITE" id="PS51257">
    <property type="entry name" value="PROKAR_LIPOPROTEIN"/>
    <property type="match status" value="1"/>
</dbReference>
<evidence type="ECO:0000313" key="4">
    <source>
        <dbReference type="Proteomes" id="UP000595224"/>
    </source>
</evidence>
<feature type="compositionally biased region" description="Low complexity" evidence="1">
    <location>
        <begin position="47"/>
        <end position="72"/>
    </location>
</feature>
<feature type="compositionally biased region" description="Polar residues" evidence="1">
    <location>
        <begin position="368"/>
        <end position="393"/>
    </location>
</feature>
<evidence type="ECO:0000256" key="2">
    <source>
        <dbReference type="SAM" id="SignalP"/>
    </source>
</evidence>
<evidence type="ECO:0000256" key="1">
    <source>
        <dbReference type="SAM" id="MobiDB-lite"/>
    </source>
</evidence>
<dbReference type="KEGG" id="tper:IWA51_05565"/>
<reference evidence="3 4" key="1">
    <citation type="submission" date="2020-11" db="EMBL/GenBank/DDBJ databases">
        <title>Treponema Peruensis nv. sp., first commensal Treponema isolated from human feces.</title>
        <authorList>
            <person name="Belkhou C."/>
            <person name="Raes J."/>
        </authorList>
    </citation>
    <scope>NUCLEOTIDE SEQUENCE [LARGE SCALE GENOMIC DNA]</scope>
    <source>
        <strain evidence="3 4">RCC2812</strain>
    </source>
</reference>
<dbReference type="AlphaFoldDB" id="A0A7T3RF87"/>
<proteinExistence type="predicted"/>
<dbReference type="EMBL" id="CP064936">
    <property type="protein sequence ID" value="QQA02054.1"/>
    <property type="molecule type" value="Genomic_DNA"/>
</dbReference>
<gene>
    <name evidence="3" type="ORF">IWA51_05565</name>
</gene>
<feature type="compositionally biased region" description="Low complexity" evidence="1">
    <location>
        <begin position="164"/>
        <end position="181"/>
    </location>
</feature>
<dbReference type="Proteomes" id="UP000595224">
    <property type="component" value="Chromosome"/>
</dbReference>